<evidence type="ECO:0000259" key="1">
    <source>
        <dbReference type="PROSITE" id="PS50994"/>
    </source>
</evidence>
<keyword evidence="3" id="KW-1185">Reference proteome</keyword>
<dbReference type="Pfam" id="PF18701">
    <property type="entry name" value="DUF5641"/>
    <property type="match status" value="1"/>
</dbReference>
<dbReference type="AlphaFoldDB" id="A0A0J7MT79"/>
<sequence length="324" mass="36777">MGSLPRARVTPSRPFQHTGVDFADPIWLRTSKGRGHKAYKAFVSVFVCFSSRAVHLEVVRCVVFLAAFCRSVARRGVYQAIYSDCGTNFVGADSQLKALFREVRNDTQRIIGRLSDDGIRWHFNPLAAPQFGGLWEAAVKALKHHLWRVIKEMKLTFEEMATFLAEVEACLNSHPLQALTDDPEDLDALTPGHFLIGAQLNAIPEPSLFDIPVNRLSRWRLLQQMRNHLWQRWSREYHQGLTPRPKWWTAPGNLQEGQLCLFKAETTPPCRWPLARIMRLHPGEDGQVRVVDVRTSNGELTRPVVKVVPLPTADVADLEAHEHA</sequence>
<protein>
    <recommendedName>
        <fullName evidence="1">Integrase catalytic domain-containing protein</fullName>
    </recommendedName>
</protein>
<dbReference type="PaxDb" id="67767-A0A0J7MT79"/>
<dbReference type="PANTHER" id="PTHR47331">
    <property type="entry name" value="PHD-TYPE DOMAIN-CONTAINING PROTEIN"/>
    <property type="match status" value="1"/>
</dbReference>
<proteinExistence type="predicted"/>
<dbReference type="Proteomes" id="UP000036403">
    <property type="component" value="Unassembled WGS sequence"/>
</dbReference>
<dbReference type="InterPro" id="IPR001584">
    <property type="entry name" value="Integrase_cat-core"/>
</dbReference>
<evidence type="ECO:0000313" key="3">
    <source>
        <dbReference type="Proteomes" id="UP000036403"/>
    </source>
</evidence>
<comment type="caution">
    <text evidence="2">The sequence shown here is derived from an EMBL/GenBank/DDBJ whole genome shotgun (WGS) entry which is preliminary data.</text>
</comment>
<dbReference type="InterPro" id="IPR040676">
    <property type="entry name" value="DUF5641"/>
</dbReference>
<dbReference type="SUPFAM" id="SSF53098">
    <property type="entry name" value="Ribonuclease H-like"/>
    <property type="match status" value="1"/>
</dbReference>
<reference evidence="2 3" key="1">
    <citation type="submission" date="2015-04" db="EMBL/GenBank/DDBJ databases">
        <title>Lasius niger genome sequencing.</title>
        <authorList>
            <person name="Konorov E.A."/>
            <person name="Nikitin M.A."/>
            <person name="Kirill M.V."/>
            <person name="Chang P."/>
        </authorList>
    </citation>
    <scope>NUCLEOTIDE SEQUENCE [LARGE SCALE GENOMIC DNA]</scope>
    <source>
        <tissue evidence="2">Whole</tissue>
    </source>
</reference>
<accession>A0A0J7MT79</accession>
<evidence type="ECO:0000313" key="2">
    <source>
        <dbReference type="EMBL" id="KMQ83705.1"/>
    </source>
</evidence>
<dbReference type="PROSITE" id="PS50994">
    <property type="entry name" value="INTEGRASE"/>
    <property type="match status" value="1"/>
</dbReference>
<organism evidence="2 3">
    <name type="scientific">Lasius niger</name>
    <name type="common">Black garden ant</name>
    <dbReference type="NCBI Taxonomy" id="67767"/>
    <lineage>
        <taxon>Eukaryota</taxon>
        <taxon>Metazoa</taxon>
        <taxon>Ecdysozoa</taxon>
        <taxon>Arthropoda</taxon>
        <taxon>Hexapoda</taxon>
        <taxon>Insecta</taxon>
        <taxon>Pterygota</taxon>
        <taxon>Neoptera</taxon>
        <taxon>Endopterygota</taxon>
        <taxon>Hymenoptera</taxon>
        <taxon>Apocrita</taxon>
        <taxon>Aculeata</taxon>
        <taxon>Formicoidea</taxon>
        <taxon>Formicidae</taxon>
        <taxon>Formicinae</taxon>
        <taxon>Lasius</taxon>
        <taxon>Lasius</taxon>
    </lineage>
</organism>
<dbReference type="InterPro" id="IPR012337">
    <property type="entry name" value="RNaseH-like_sf"/>
</dbReference>
<gene>
    <name evidence="2" type="ORF">RF55_19299</name>
</gene>
<dbReference type="InterPro" id="IPR036397">
    <property type="entry name" value="RNaseH_sf"/>
</dbReference>
<feature type="domain" description="Integrase catalytic" evidence="1">
    <location>
        <begin position="10"/>
        <end position="199"/>
    </location>
</feature>
<dbReference type="GO" id="GO:0015074">
    <property type="term" value="P:DNA integration"/>
    <property type="evidence" value="ECO:0007669"/>
    <property type="project" value="InterPro"/>
</dbReference>
<name>A0A0J7MT79_LASNI</name>
<dbReference type="OrthoDB" id="5984724at2759"/>
<dbReference type="Gene3D" id="3.30.420.10">
    <property type="entry name" value="Ribonuclease H-like superfamily/Ribonuclease H"/>
    <property type="match status" value="1"/>
</dbReference>
<dbReference type="GO" id="GO:0003676">
    <property type="term" value="F:nucleic acid binding"/>
    <property type="evidence" value="ECO:0007669"/>
    <property type="project" value="InterPro"/>
</dbReference>
<dbReference type="STRING" id="67767.A0A0J7MT79"/>
<dbReference type="PANTHER" id="PTHR47331:SF1">
    <property type="entry name" value="GAG-LIKE PROTEIN"/>
    <property type="match status" value="1"/>
</dbReference>
<dbReference type="EMBL" id="LBMM01018743">
    <property type="protein sequence ID" value="KMQ83705.1"/>
    <property type="molecule type" value="Genomic_DNA"/>
</dbReference>